<gene>
    <name evidence="2" type="ORF">METZ01_LOCUS12610</name>
</gene>
<accession>A0A381NYP4</accession>
<dbReference type="Gene3D" id="3.40.50.720">
    <property type="entry name" value="NAD(P)-binding Rossmann-like Domain"/>
    <property type="match status" value="1"/>
</dbReference>
<dbReference type="PANTHER" id="PTHR22916">
    <property type="entry name" value="GLYCOSYLTRANSFERASE"/>
    <property type="match status" value="1"/>
</dbReference>
<dbReference type="PANTHER" id="PTHR22916:SF3">
    <property type="entry name" value="UDP-GLCNAC:BETAGAL BETA-1,3-N-ACETYLGLUCOSAMINYLTRANSFERASE-LIKE PROTEIN 1"/>
    <property type="match status" value="1"/>
</dbReference>
<dbReference type="SUPFAM" id="SSF53335">
    <property type="entry name" value="S-adenosyl-L-methionine-dependent methyltransferases"/>
    <property type="match status" value="1"/>
</dbReference>
<dbReference type="InterPro" id="IPR029063">
    <property type="entry name" value="SAM-dependent_MTases_sf"/>
</dbReference>
<protein>
    <recommendedName>
        <fullName evidence="1">Glycosyltransferase 2-like domain-containing protein</fullName>
    </recommendedName>
</protein>
<proteinExistence type="predicted"/>
<dbReference type="InterPro" id="IPR029044">
    <property type="entry name" value="Nucleotide-diphossugar_trans"/>
</dbReference>
<reference evidence="2" key="1">
    <citation type="submission" date="2018-05" db="EMBL/GenBank/DDBJ databases">
        <authorList>
            <person name="Lanie J.A."/>
            <person name="Ng W.-L."/>
            <person name="Kazmierczak K.M."/>
            <person name="Andrzejewski T.M."/>
            <person name="Davidsen T.M."/>
            <person name="Wayne K.J."/>
            <person name="Tettelin H."/>
            <person name="Glass J.I."/>
            <person name="Rusch D."/>
            <person name="Podicherti R."/>
            <person name="Tsui H.-C.T."/>
            <person name="Winkler M.E."/>
        </authorList>
    </citation>
    <scope>NUCLEOTIDE SEQUENCE</scope>
</reference>
<dbReference type="SUPFAM" id="SSF53448">
    <property type="entry name" value="Nucleotide-diphospho-sugar transferases"/>
    <property type="match status" value="1"/>
</dbReference>
<dbReference type="Pfam" id="PF00535">
    <property type="entry name" value="Glycos_transf_2"/>
    <property type="match status" value="1"/>
</dbReference>
<evidence type="ECO:0000259" key="1">
    <source>
        <dbReference type="Pfam" id="PF00535"/>
    </source>
</evidence>
<dbReference type="CDD" id="cd00761">
    <property type="entry name" value="Glyco_tranf_GTA_type"/>
    <property type="match status" value="1"/>
</dbReference>
<sequence length="346" mass="39344">MPVRNDVSMLRNCLADIENQSMTDYELVVVDDGSTDETPDLLKKASQRDSRIQMIRTEPHGIVSALNTGLTECKGQYIARMDVDDRMHKTRLQKQLEFMKNNPELELIGCRVEGFTDKGPLPDSGVQYQSWSNALISHEQIECDLFAESPIVHPTFFATRELFNKIGGYSENPWAEDYDAIMRAYGRGAKLGKHPEKLVLKYHAQGRLSRIEAMYKRPAMFDAKVHYLLEFGLLKKRKGVLIVGSGPTGRQSAQSFADRKVQLLGFVDNRPGPPGRLVKGWPAWGFPDLPPPEFLNNFRDALIIMSIGESKGQRVFRELLLKEGFVENYDFVRVIYNWPPVGNCFE</sequence>
<dbReference type="InterPro" id="IPR001173">
    <property type="entry name" value="Glyco_trans_2-like"/>
</dbReference>
<feature type="domain" description="Glycosyltransferase 2-like" evidence="1">
    <location>
        <begin position="1"/>
        <end position="164"/>
    </location>
</feature>
<organism evidence="2">
    <name type="scientific">marine metagenome</name>
    <dbReference type="NCBI Taxonomy" id="408172"/>
    <lineage>
        <taxon>unclassified sequences</taxon>
        <taxon>metagenomes</taxon>
        <taxon>ecological metagenomes</taxon>
    </lineage>
</organism>
<dbReference type="GO" id="GO:0016758">
    <property type="term" value="F:hexosyltransferase activity"/>
    <property type="evidence" value="ECO:0007669"/>
    <property type="project" value="UniProtKB-ARBA"/>
</dbReference>
<evidence type="ECO:0000313" key="2">
    <source>
        <dbReference type="EMBL" id="SUZ59756.1"/>
    </source>
</evidence>
<dbReference type="EMBL" id="UINC01000698">
    <property type="protein sequence ID" value="SUZ59756.1"/>
    <property type="molecule type" value="Genomic_DNA"/>
</dbReference>
<name>A0A381NYP4_9ZZZZ</name>
<dbReference type="Gene3D" id="3.90.550.10">
    <property type="entry name" value="Spore Coat Polysaccharide Biosynthesis Protein SpsA, Chain A"/>
    <property type="match status" value="1"/>
</dbReference>
<dbReference type="AlphaFoldDB" id="A0A381NYP4"/>